<proteinExistence type="predicted"/>
<sequence length="540" mass="60292">MHPIFHIPELVNLIVQHLAIRGLQAVDSLENSEWLYDKAKEAINPLDQMALQDIKALGQASKVFTEACLNEAWLSQTGVVGLLRLVDAVEELPRDGLLNLSKWRVSRQLTENDIPVLLRHSSRIQELALSSTQRLVDTEGAKEMLSFGRAVILFPRLRTLSRRASGTAELDFVISTVGDDCLTDMSAVISGPIPPNFLVKVEERRRYLRSLYLSSAGHSKSDIGRTVKMVLAEPTGLAELHILDDISEHINVWDAAAQLPRLTKLTLRDAVSSSLGPSSVVTYHQLVVFDLRMGNPDTFIHAMNSVVLPSLQSFEIAVVVPTSTHRPLDVLSAISRSCDKSPLRSLSISISPPREPPRPSEEILGPDSLDVLMRFPLTRLEIGMSWPWNLTDSSMEKIARAWPNIAVLDLDPAGDWPIPSNVTTDGLELLSQLCPRLRMLGIQFNSAPPDFYRAEELYYHVQGRVWNATLNMLAVGRSVIDSPQNVALFLSCLFPNLETCLPQMPAEEAHELAYQQWTQVSKFLPAMGLARRQERWWDDA</sequence>
<protein>
    <recommendedName>
        <fullName evidence="3">F-box domain-containing protein</fullName>
    </recommendedName>
</protein>
<dbReference type="AlphaFoldDB" id="A0A4R0RWI9"/>
<dbReference type="EMBL" id="RWJN01000069">
    <property type="protein sequence ID" value="TCD68358.1"/>
    <property type="molecule type" value="Genomic_DNA"/>
</dbReference>
<evidence type="ECO:0000313" key="2">
    <source>
        <dbReference type="Proteomes" id="UP000292702"/>
    </source>
</evidence>
<reference evidence="1 2" key="1">
    <citation type="submission" date="2018-11" db="EMBL/GenBank/DDBJ databases">
        <title>Genome assembly of Steccherinum ochraceum LE-BIN_3174, the white-rot fungus of the Steccherinaceae family (The Residual Polyporoid clade, Polyporales, Basidiomycota).</title>
        <authorList>
            <person name="Fedorova T.V."/>
            <person name="Glazunova O.A."/>
            <person name="Landesman E.O."/>
            <person name="Moiseenko K.V."/>
            <person name="Psurtseva N.V."/>
            <person name="Savinova O.S."/>
            <person name="Shakhova N.V."/>
            <person name="Tyazhelova T.V."/>
            <person name="Vasina D.V."/>
        </authorList>
    </citation>
    <scope>NUCLEOTIDE SEQUENCE [LARGE SCALE GENOMIC DNA]</scope>
    <source>
        <strain evidence="1 2">LE-BIN_3174</strain>
    </source>
</reference>
<evidence type="ECO:0008006" key="3">
    <source>
        <dbReference type="Google" id="ProtNLM"/>
    </source>
</evidence>
<dbReference type="SUPFAM" id="SSF52047">
    <property type="entry name" value="RNI-like"/>
    <property type="match status" value="1"/>
</dbReference>
<accession>A0A4R0RWI9</accession>
<dbReference type="Gene3D" id="3.80.10.10">
    <property type="entry name" value="Ribonuclease Inhibitor"/>
    <property type="match status" value="1"/>
</dbReference>
<dbReference type="InterPro" id="IPR032675">
    <property type="entry name" value="LRR_dom_sf"/>
</dbReference>
<keyword evidence="2" id="KW-1185">Reference proteome</keyword>
<name>A0A4R0RWI9_9APHY</name>
<organism evidence="1 2">
    <name type="scientific">Steccherinum ochraceum</name>
    <dbReference type="NCBI Taxonomy" id="92696"/>
    <lineage>
        <taxon>Eukaryota</taxon>
        <taxon>Fungi</taxon>
        <taxon>Dikarya</taxon>
        <taxon>Basidiomycota</taxon>
        <taxon>Agaricomycotina</taxon>
        <taxon>Agaricomycetes</taxon>
        <taxon>Polyporales</taxon>
        <taxon>Steccherinaceae</taxon>
        <taxon>Steccherinum</taxon>
    </lineage>
</organism>
<evidence type="ECO:0000313" key="1">
    <source>
        <dbReference type="EMBL" id="TCD68358.1"/>
    </source>
</evidence>
<gene>
    <name evidence="1" type="ORF">EIP91_010996</name>
</gene>
<dbReference type="OrthoDB" id="2804406at2759"/>
<dbReference type="Proteomes" id="UP000292702">
    <property type="component" value="Unassembled WGS sequence"/>
</dbReference>
<comment type="caution">
    <text evidence="1">The sequence shown here is derived from an EMBL/GenBank/DDBJ whole genome shotgun (WGS) entry which is preliminary data.</text>
</comment>